<dbReference type="Pfam" id="PF03968">
    <property type="entry name" value="LptD_N"/>
    <property type="match status" value="1"/>
</dbReference>
<evidence type="ECO:0000256" key="4">
    <source>
        <dbReference type="SAM" id="SignalP"/>
    </source>
</evidence>
<feature type="chain" id="PRO_5045764349" evidence="4">
    <location>
        <begin position="24"/>
        <end position="165"/>
    </location>
</feature>
<dbReference type="InterPro" id="IPR052037">
    <property type="entry name" value="LPS_export_LptA"/>
</dbReference>
<keyword evidence="3" id="KW-0574">Periplasm</keyword>
<dbReference type="Proteomes" id="UP001257914">
    <property type="component" value="Unassembled WGS sequence"/>
</dbReference>
<gene>
    <name evidence="6" type="primary">lptA</name>
    <name evidence="6" type="ORF">RT723_13320</name>
</gene>
<reference evidence="6 7" key="1">
    <citation type="submission" date="2023-10" db="EMBL/GenBank/DDBJ databases">
        <title>Psychrosphaera aquimaarina strain SW33 isolated from seawater.</title>
        <authorList>
            <person name="Bayburt H."/>
            <person name="Kim J.M."/>
            <person name="Choi B.J."/>
            <person name="Jeon C.O."/>
        </authorList>
    </citation>
    <scope>NUCLEOTIDE SEQUENCE [LARGE SCALE GENOMIC DNA]</scope>
    <source>
        <strain evidence="6 7">KCTC 52743</strain>
    </source>
</reference>
<dbReference type="InterPro" id="IPR014340">
    <property type="entry name" value="LptA"/>
</dbReference>
<dbReference type="EMBL" id="JAWCUA010000010">
    <property type="protein sequence ID" value="MDU0113962.1"/>
    <property type="molecule type" value="Genomic_DNA"/>
</dbReference>
<keyword evidence="7" id="KW-1185">Reference proteome</keyword>
<evidence type="ECO:0000259" key="5">
    <source>
        <dbReference type="Pfam" id="PF03968"/>
    </source>
</evidence>
<dbReference type="Gene3D" id="2.60.450.10">
    <property type="entry name" value="Lipopolysaccharide (LPS) transport protein A like domain"/>
    <property type="match status" value="1"/>
</dbReference>
<dbReference type="NCBIfam" id="TIGR03002">
    <property type="entry name" value="outer_YhbN_LptA"/>
    <property type="match status" value="1"/>
</dbReference>
<protein>
    <submittedName>
        <fullName evidence="6">Lipopolysaccharide transport periplasmic protein LptA</fullName>
    </submittedName>
</protein>
<evidence type="ECO:0000256" key="3">
    <source>
        <dbReference type="ARBA" id="ARBA00022764"/>
    </source>
</evidence>
<evidence type="ECO:0000256" key="1">
    <source>
        <dbReference type="ARBA" id="ARBA00022448"/>
    </source>
</evidence>
<evidence type="ECO:0000313" key="7">
    <source>
        <dbReference type="Proteomes" id="UP001257914"/>
    </source>
</evidence>
<feature type="domain" description="Organic solvent tolerance-like N-terminal" evidence="5">
    <location>
        <begin position="29"/>
        <end position="137"/>
    </location>
</feature>
<dbReference type="RefSeq" id="WP_315947547.1">
    <property type="nucleotide sequence ID" value="NZ_JAWCUA010000010.1"/>
</dbReference>
<sequence length="165" mass="18163">MYINKIITGFCSMLLLFSSIVSASEDLIIDADNQDLDYKNNTLYFSGNVVVKQGSVTIKADELFVITKEGNSDKLIAKGTPAIFSQKEQNNQELSAQALEITYLVEAQVLQLAGSAKFQQGGSVVESAKIEFDLKAQRVKAEGDESQNGRVTTRLKTKKINTNIY</sequence>
<evidence type="ECO:0000256" key="2">
    <source>
        <dbReference type="ARBA" id="ARBA00022729"/>
    </source>
</evidence>
<name>A0ABU3R2P8_9GAMM</name>
<keyword evidence="1" id="KW-0813">Transport</keyword>
<dbReference type="PANTHER" id="PTHR36504:SF1">
    <property type="entry name" value="LIPOPOLYSACCHARIDE EXPORT SYSTEM PROTEIN LPTA"/>
    <property type="match status" value="1"/>
</dbReference>
<dbReference type="InterPro" id="IPR005653">
    <property type="entry name" value="OstA-like_N"/>
</dbReference>
<dbReference type="PANTHER" id="PTHR36504">
    <property type="entry name" value="LIPOPOLYSACCHARIDE EXPORT SYSTEM PROTEIN LPTA"/>
    <property type="match status" value="1"/>
</dbReference>
<proteinExistence type="predicted"/>
<organism evidence="6 7">
    <name type="scientific">Psychrosphaera aquimarina</name>
    <dbReference type="NCBI Taxonomy" id="2044854"/>
    <lineage>
        <taxon>Bacteria</taxon>
        <taxon>Pseudomonadati</taxon>
        <taxon>Pseudomonadota</taxon>
        <taxon>Gammaproteobacteria</taxon>
        <taxon>Alteromonadales</taxon>
        <taxon>Pseudoalteromonadaceae</taxon>
        <taxon>Psychrosphaera</taxon>
    </lineage>
</organism>
<accession>A0ABU3R2P8</accession>
<evidence type="ECO:0000313" key="6">
    <source>
        <dbReference type="EMBL" id="MDU0113962.1"/>
    </source>
</evidence>
<comment type="caution">
    <text evidence="6">The sequence shown here is derived from an EMBL/GenBank/DDBJ whole genome shotgun (WGS) entry which is preliminary data.</text>
</comment>
<keyword evidence="2 4" id="KW-0732">Signal</keyword>
<feature type="signal peptide" evidence="4">
    <location>
        <begin position="1"/>
        <end position="23"/>
    </location>
</feature>